<gene>
    <name evidence="2" type="ORF">B0T46_03410</name>
</gene>
<name>A0A1W0B006_9NOCA</name>
<keyword evidence="3" id="KW-1185">Reference proteome</keyword>
<evidence type="ECO:0000313" key="2">
    <source>
        <dbReference type="EMBL" id="ONM50146.1"/>
    </source>
</evidence>
<dbReference type="STRING" id="1538463.B0T36_07505"/>
<feature type="chain" id="PRO_5012484036" description="DUF5642 domain-containing protein" evidence="1">
    <location>
        <begin position="20"/>
        <end position="323"/>
    </location>
</feature>
<protein>
    <recommendedName>
        <fullName evidence="4">DUF5642 domain-containing protein</fullName>
    </recommendedName>
</protein>
<dbReference type="AlphaFoldDB" id="A0A1W0B006"/>
<evidence type="ECO:0000313" key="3">
    <source>
        <dbReference type="Proteomes" id="UP000188836"/>
    </source>
</evidence>
<sequence>MFRLLALVSVLVVCVVACGSETPSPTAGTDLVWLTAPQNTEQRREVMQRARNIDVCALLPRDELGKVGEVTSVKTTDTYTCKAVLDAADPSDGTMVKWQVLMDPPPQEGVLLPGAVSTLGDVSVRTVIDRGRSGVDPAELRERTCSLTATYPSTAELYLEVVTRPDTDPCPIAQTLLPIGLARWAAEPEPGSSPDTAVTALTGQDPCAVVDSLNGATLAEVQLLWNCYFTYQGDDIVVDYKYQLEGSATIEQPLVFTVADHPVHLFDGGEGYRTYNSIVGPPLYAGGESSFLGTEVPMVSVHGTNAAALEDVMRRILESLPKR</sequence>
<keyword evidence="1" id="KW-0732">Signal</keyword>
<dbReference type="EMBL" id="MUMY01000002">
    <property type="protein sequence ID" value="ONM50146.1"/>
    <property type="molecule type" value="Genomic_DNA"/>
</dbReference>
<reference evidence="2 3" key="1">
    <citation type="journal article" date="2016" name="Antonie Van Leeuwenhoek">
        <title>Nocardia donostiensis sp. nov., isolated from human respiratory specimens.</title>
        <authorList>
            <person name="Ercibengoa M."/>
            <person name="Bell M."/>
            <person name="Marimon J.M."/>
            <person name="Humrighouse B."/>
            <person name="Klenk H.P."/>
            <person name="Potter G."/>
            <person name="Perez-Trallero E."/>
        </authorList>
    </citation>
    <scope>NUCLEOTIDE SEQUENCE [LARGE SCALE GENOMIC DNA]</scope>
    <source>
        <strain evidence="2 3">X1655</strain>
    </source>
</reference>
<accession>A0A1W0B006</accession>
<organism evidence="2 3">
    <name type="scientific">Nocardia donostiensis</name>
    <dbReference type="NCBI Taxonomy" id="1538463"/>
    <lineage>
        <taxon>Bacteria</taxon>
        <taxon>Bacillati</taxon>
        <taxon>Actinomycetota</taxon>
        <taxon>Actinomycetes</taxon>
        <taxon>Mycobacteriales</taxon>
        <taxon>Nocardiaceae</taxon>
        <taxon>Nocardia</taxon>
    </lineage>
</organism>
<dbReference type="Proteomes" id="UP000188836">
    <property type="component" value="Unassembled WGS sequence"/>
</dbReference>
<comment type="caution">
    <text evidence="2">The sequence shown here is derived from an EMBL/GenBank/DDBJ whole genome shotgun (WGS) entry which is preliminary data.</text>
</comment>
<feature type="signal peptide" evidence="1">
    <location>
        <begin position="1"/>
        <end position="19"/>
    </location>
</feature>
<evidence type="ECO:0000256" key="1">
    <source>
        <dbReference type="SAM" id="SignalP"/>
    </source>
</evidence>
<evidence type="ECO:0008006" key="4">
    <source>
        <dbReference type="Google" id="ProtNLM"/>
    </source>
</evidence>
<proteinExistence type="predicted"/>